<feature type="transmembrane region" description="Helical" evidence="11">
    <location>
        <begin position="377"/>
        <end position="396"/>
    </location>
</feature>
<organism evidence="15 16">
    <name type="scientific">Punica granatum</name>
    <name type="common">Pomegranate</name>
    <dbReference type="NCBI Taxonomy" id="22663"/>
    <lineage>
        <taxon>Eukaryota</taxon>
        <taxon>Viridiplantae</taxon>
        <taxon>Streptophyta</taxon>
        <taxon>Embryophyta</taxon>
        <taxon>Tracheophyta</taxon>
        <taxon>Spermatophyta</taxon>
        <taxon>Magnoliopsida</taxon>
        <taxon>eudicotyledons</taxon>
        <taxon>Gunneridae</taxon>
        <taxon>Pentapetalae</taxon>
        <taxon>rosids</taxon>
        <taxon>malvids</taxon>
        <taxon>Myrtales</taxon>
        <taxon>Lythraceae</taxon>
        <taxon>Punica</taxon>
    </lineage>
</organism>
<gene>
    <name evidence="15" type="ORF">CRG98_007150</name>
</gene>
<keyword evidence="16" id="KW-1185">Reference proteome</keyword>
<dbReference type="InterPro" id="IPR045122">
    <property type="entry name" value="Csc1-like"/>
</dbReference>
<evidence type="ECO:0000256" key="3">
    <source>
        <dbReference type="ARBA" id="ARBA00022448"/>
    </source>
</evidence>
<feature type="domain" description="CSC1/OSCA1-like N-terminal transmembrane" evidence="13">
    <location>
        <begin position="5"/>
        <end position="165"/>
    </location>
</feature>
<dbReference type="AlphaFoldDB" id="A0A2I0KVV4"/>
<feature type="domain" description="CSC1/OSCA1-like cytosolic" evidence="14">
    <location>
        <begin position="225"/>
        <end position="272"/>
    </location>
</feature>
<evidence type="ECO:0000256" key="8">
    <source>
        <dbReference type="ARBA" id="ARBA00023136"/>
    </source>
</evidence>
<feature type="transmembrane region" description="Helical" evidence="11">
    <location>
        <begin position="558"/>
        <end position="576"/>
    </location>
</feature>
<evidence type="ECO:0000256" key="4">
    <source>
        <dbReference type="ARBA" id="ARBA00022692"/>
    </source>
</evidence>
<evidence type="ECO:0000313" key="15">
    <source>
        <dbReference type="EMBL" id="PKI72483.1"/>
    </source>
</evidence>
<dbReference type="STRING" id="22663.A0A2I0KVV4"/>
<dbReference type="Proteomes" id="UP000233551">
    <property type="component" value="Unassembled WGS sequence"/>
</dbReference>
<feature type="transmembrane region" description="Helical" evidence="11">
    <location>
        <begin position="285"/>
        <end position="304"/>
    </location>
</feature>
<feature type="transmembrane region" description="Helical" evidence="11">
    <location>
        <begin position="6"/>
        <end position="27"/>
    </location>
</feature>
<accession>A0A2I0KVV4</accession>
<dbReference type="PANTHER" id="PTHR13018">
    <property type="entry name" value="PROBABLE MEMBRANE PROTEIN DUF221-RELATED"/>
    <property type="match status" value="1"/>
</dbReference>
<sequence>MELSALLTSAGINVAVCVVLSSLYSVLRKQPGNLSVYFGRRLTHVYPTRPNQHICFQRFVPSPSWIVKAWGTPEAEILAGAGVDAVVFLRLIVFSLRIFAVAAFVGVVLVLPVNYYGQAMRHKQIHSESLEVFTIANVKQGSKWLWTHCLALYIISFTACLLLYFADTEKMCKVLISDDFARTPSILRSALCTGPSSSSAFRILSKEPESIHGKPPFSDPAIASNAKEVPAAFVFFKTRYAADVAAEVLLSTNPMSWVTNYAPEPHDVYWKNLSIPFAQLWLRKIAILLTAIGFSVVFIAPVTFVQSLTELNRLQHKFPALRGLLEKNHMKQIFTGYLPSVILILFLYTVPPTMMLLARIEGSISRSGRKKSACHKVLYFMIWNVFFLNIVANNVIKYIENTLAKKAKDVPNELAQTVPAQATFFMTYVLTSGWASLSSELMQPMMLICNWFKRAILRRKDDLTAFSFPYHTEVPRVLLFGFLGFTFSVLAPLILPCLLVYFFLAFLVYRNQILNVYITKYESGGQLWPTVHNTTIFSLVFMQLIAMCVFGLKRSKTAVTFTFLLVICTILFNEYCRQRFYPVFKNTAAEILIEMDQEDEQSGRMEEIHRDLHKAYFQFTLISKQMGSSEHLSPPTPREEESVEAPIATRPGLVHQGK</sequence>
<evidence type="ECO:0000256" key="10">
    <source>
        <dbReference type="SAM" id="MobiDB-lite"/>
    </source>
</evidence>
<name>A0A2I0KVV4_PUNGR</name>
<feature type="transmembrane region" description="Helical" evidence="11">
    <location>
        <begin position="337"/>
        <end position="357"/>
    </location>
</feature>
<feature type="transmembrane region" description="Helical" evidence="11">
    <location>
        <begin position="98"/>
        <end position="117"/>
    </location>
</feature>
<reference evidence="15 16" key="1">
    <citation type="submission" date="2017-11" db="EMBL/GenBank/DDBJ databases">
        <title>De-novo sequencing of pomegranate (Punica granatum L.) genome.</title>
        <authorList>
            <person name="Akparov Z."/>
            <person name="Amiraslanov A."/>
            <person name="Hajiyeva S."/>
            <person name="Abbasov M."/>
            <person name="Kaur K."/>
            <person name="Hamwieh A."/>
            <person name="Solovyev V."/>
            <person name="Salamov A."/>
            <person name="Braich B."/>
            <person name="Kosarev P."/>
            <person name="Mahmoud A."/>
            <person name="Hajiyev E."/>
            <person name="Babayeva S."/>
            <person name="Izzatullayeva V."/>
            <person name="Mammadov A."/>
            <person name="Mammadov A."/>
            <person name="Sharifova S."/>
            <person name="Ojaghi J."/>
            <person name="Eynullazada K."/>
            <person name="Bayramov B."/>
            <person name="Abdulazimova A."/>
            <person name="Shahmuradov I."/>
        </authorList>
    </citation>
    <scope>NUCLEOTIDE SEQUENCE [LARGE SCALE GENOMIC DNA]</scope>
    <source>
        <strain evidence="16">cv. AG2017</strain>
        <tissue evidence="15">Leaf</tissue>
    </source>
</reference>
<dbReference type="Pfam" id="PF14703">
    <property type="entry name" value="PHM7_cyt"/>
    <property type="match status" value="1"/>
</dbReference>
<keyword evidence="3" id="KW-0813">Transport</keyword>
<dbReference type="InterPro" id="IPR003864">
    <property type="entry name" value="CSC1/OSCA1-like_7TM"/>
</dbReference>
<dbReference type="EMBL" id="PGOL01000325">
    <property type="protein sequence ID" value="PKI72483.1"/>
    <property type="molecule type" value="Genomic_DNA"/>
</dbReference>
<feature type="transmembrane region" description="Helical" evidence="11">
    <location>
        <begin position="477"/>
        <end position="509"/>
    </location>
</feature>
<comment type="caution">
    <text evidence="15">The sequence shown here is derived from an EMBL/GenBank/DDBJ whole genome shotgun (WGS) entry which is preliminary data.</text>
</comment>
<dbReference type="Pfam" id="PF02714">
    <property type="entry name" value="RSN1_7TM"/>
    <property type="match status" value="1"/>
</dbReference>
<feature type="transmembrane region" description="Helical" evidence="11">
    <location>
        <begin position="530"/>
        <end position="552"/>
    </location>
</feature>
<keyword evidence="8 11" id="KW-0472">Membrane</keyword>
<evidence type="ECO:0000256" key="5">
    <source>
        <dbReference type="ARBA" id="ARBA00022837"/>
    </source>
</evidence>
<feature type="transmembrane region" description="Helical" evidence="11">
    <location>
        <begin position="145"/>
        <end position="166"/>
    </location>
</feature>
<dbReference type="InterPro" id="IPR027815">
    <property type="entry name" value="CSC1/OSCA1-like_cyt"/>
</dbReference>
<dbReference type="InterPro" id="IPR032880">
    <property type="entry name" value="CSC1/OSCA1-like_N"/>
</dbReference>
<keyword evidence="7" id="KW-0406">Ion transport</keyword>
<keyword evidence="6 11" id="KW-1133">Transmembrane helix</keyword>
<keyword evidence="4 11" id="KW-0812">Transmembrane</keyword>
<feature type="region of interest" description="Disordered" evidence="10">
    <location>
        <begin position="627"/>
        <end position="658"/>
    </location>
</feature>
<keyword evidence="5" id="KW-0106">Calcium</keyword>
<proteinExistence type="inferred from homology"/>
<evidence type="ECO:0008006" key="17">
    <source>
        <dbReference type="Google" id="ProtNLM"/>
    </source>
</evidence>
<comment type="subcellular location">
    <subcellularLocation>
        <location evidence="1">Membrane</location>
        <topology evidence="1">Multi-pass membrane protein</topology>
    </subcellularLocation>
</comment>
<protein>
    <recommendedName>
        <fullName evidence="17">CSC1-like protein RXW8</fullName>
    </recommendedName>
</protein>
<keyword evidence="9" id="KW-0407">Ion channel</keyword>
<evidence type="ECO:0000256" key="2">
    <source>
        <dbReference type="ARBA" id="ARBA00007779"/>
    </source>
</evidence>
<dbReference type="GO" id="GO:0005227">
    <property type="term" value="F:calcium-activated cation channel activity"/>
    <property type="evidence" value="ECO:0007669"/>
    <property type="project" value="InterPro"/>
</dbReference>
<evidence type="ECO:0000256" key="7">
    <source>
        <dbReference type="ARBA" id="ARBA00023065"/>
    </source>
</evidence>
<evidence type="ECO:0000256" key="1">
    <source>
        <dbReference type="ARBA" id="ARBA00004141"/>
    </source>
</evidence>
<evidence type="ECO:0000259" key="14">
    <source>
        <dbReference type="Pfam" id="PF14703"/>
    </source>
</evidence>
<comment type="similarity">
    <text evidence="2">Belongs to the CSC1 (TC 1.A.17) family.</text>
</comment>
<evidence type="ECO:0000259" key="12">
    <source>
        <dbReference type="Pfam" id="PF02714"/>
    </source>
</evidence>
<dbReference type="GO" id="GO:0005886">
    <property type="term" value="C:plasma membrane"/>
    <property type="evidence" value="ECO:0007669"/>
    <property type="project" value="TreeGrafter"/>
</dbReference>
<evidence type="ECO:0000313" key="16">
    <source>
        <dbReference type="Proteomes" id="UP000233551"/>
    </source>
</evidence>
<dbReference type="Pfam" id="PF13967">
    <property type="entry name" value="RSN1_TM"/>
    <property type="match status" value="1"/>
</dbReference>
<dbReference type="PANTHER" id="PTHR13018:SF117">
    <property type="entry name" value="CSC1-LIKE PROTEIN RXW8"/>
    <property type="match status" value="1"/>
</dbReference>
<evidence type="ECO:0000256" key="9">
    <source>
        <dbReference type="ARBA" id="ARBA00023303"/>
    </source>
</evidence>
<evidence type="ECO:0000256" key="6">
    <source>
        <dbReference type="ARBA" id="ARBA00022989"/>
    </source>
</evidence>
<evidence type="ECO:0000256" key="11">
    <source>
        <dbReference type="SAM" id="Phobius"/>
    </source>
</evidence>
<feature type="domain" description="CSC1/OSCA1-like 7TM region" evidence="12">
    <location>
        <begin position="283"/>
        <end position="550"/>
    </location>
</feature>
<evidence type="ECO:0000259" key="13">
    <source>
        <dbReference type="Pfam" id="PF13967"/>
    </source>
</evidence>